<proteinExistence type="predicted"/>
<dbReference type="SUPFAM" id="SSF48695">
    <property type="entry name" value="Multiheme cytochromes"/>
    <property type="match status" value="1"/>
</dbReference>
<dbReference type="KEGG" id="mech:Q9L42_009350"/>
<keyword evidence="2" id="KW-1185">Reference proteome</keyword>
<sequence>MRTVLLLTVVIGTLLFFIFKPGVWQVSTGYDVYQYVEECKAELGITRKLPQLSCLDGQQVPIYVDELEIQQDNWEQLSDAKRCDNPHWLGGDMGCWTYSHLQVLNLDDDNIMVVNCRQKGNQLEKNWFRKTKANLGMNQQQRKQQYQSASVAEKKELYYLYNTFNDIGIILRNTKTGKSCYLTQYGSAVAGFLPPLDKPLPKKDDFLARFDPEQARPPKDFPEQLWYRDANQAFKSPQETASAGCVACHNAHGVKYSPYINSKHGLPDIFSMAKLPFLPVGEPFKDFFANADILQVTTDPIDGEQQLCTRCHNMTTSGTCGYSIDIATDHPIGVLSAWLTTSSRNSWMPPVNVDSALVKKHVAAMKCCCQNPQARGCKTRKFGPTKADLPEGFAEGKGWVSGQEPGLCAAVMDSLQWNAAEY</sequence>
<evidence type="ECO:0000313" key="2">
    <source>
        <dbReference type="Proteomes" id="UP001225378"/>
    </source>
</evidence>
<dbReference type="Proteomes" id="UP001225378">
    <property type="component" value="Chromosome"/>
</dbReference>
<dbReference type="EMBL" id="CP157743">
    <property type="protein sequence ID" value="XBS22316.1"/>
    <property type="molecule type" value="Genomic_DNA"/>
</dbReference>
<reference evidence="1 2" key="1">
    <citation type="journal article" date="2024" name="Microbiology">
        <title>Methylomarinum rosea sp. nov., a novel halophilic methanotrophic bacterium from the hypersaline Lake Elton.</title>
        <authorList>
            <person name="Suleimanov R.Z."/>
            <person name="Oshkin I.Y."/>
            <person name="Danilova O.V."/>
            <person name="Suzina N.E."/>
            <person name="Dedysh S.N."/>
        </authorList>
    </citation>
    <scope>NUCLEOTIDE SEQUENCE [LARGE SCALE GENOMIC DNA]</scope>
    <source>
        <strain evidence="1 2">Ch1-1</strain>
    </source>
</reference>
<protein>
    <recommendedName>
        <fullName evidence="3">Cytochrome c domain-containing protein</fullName>
    </recommendedName>
</protein>
<evidence type="ECO:0000313" key="1">
    <source>
        <dbReference type="EMBL" id="XBS22316.1"/>
    </source>
</evidence>
<accession>A0AAU7P0F4</accession>
<organism evidence="1 2">
    <name type="scientific">Methylomarinum roseum</name>
    <dbReference type="NCBI Taxonomy" id="3067653"/>
    <lineage>
        <taxon>Bacteria</taxon>
        <taxon>Pseudomonadati</taxon>
        <taxon>Pseudomonadota</taxon>
        <taxon>Gammaproteobacteria</taxon>
        <taxon>Methylococcales</taxon>
        <taxon>Methylococcaceae</taxon>
        <taxon>Methylomarinum</taxon>
    </lineage>
</organism>
<gene>
    <name evidence="1" type="ORF">Q9L42_009350</name>
</gene>
<dbReference type="InterPro" id="IPR036280">
    <property type="entry name" value="Multihaem_cyt_sf"/>
</dbReference>
<dbReference type="AlphaFoldDB" id="A0AAU7P0F4"/>
<name>A0AAU7P0F4_9GAMM</name>
<dbReference type="RefSeq" id="WP_349432671.1">
    <property type="nucleotide sequence ID" value="NZ_CP157743.1"/>
</dbReference>
<evidence type="ECO:0008006" key="3">
    <source>
        <dbReference type="Google" id="ProtNLM"/>
    </source>
</evidence>